<accession>A0ACB8S9P6</accession>
<organism evidence="1 2">
    <name type="scientific">Auriscalpium vulgare</name>
    <dbReference type="NCBI Taxonomy" id="40419"/>
    <lineage>
        <taxon>Eukaryota</taxon>
        <taxon>Fungi</taxon>
        <taxon>Dikarya</taxon>
        <taxon>Basidiomycota</taxon>
        <taxon>Agaricomycotina</taxon>
        <taxon>Agaricomycetes</taxon>
        <taxon>Russulales</taxon>
        <taxon>Auriscalpiaceae</taxon>
        <taxon>Auriscalpium</taxon>
    </lineage>
</organism>
<gene>
    <name evidence="1" type="ORF">FA95DRAFT_1552927</name>
</gene>
<evidence type="ECO:0000313" key="1">
    <source>
        <dbReference type="EMBL" id="KAI0053039.1"/>
    </source>
</evidence>
<name>A0ACB8S9P6_9AGAM</name>
<sequence length="790" mass="87233">MPVPVPCFSKATAHPVNKLASHPGDASRRPSVFHNLTQSLPLPPPGPPPSFGTREEWISSLPSWRRNKPRRIWEEDEQANGARHQGSFQPGLVNAGNASVIKGERAQACIPPSLTLIGNADQVNVAVTQMEGEGDADDEMSATSCEYDTDSQWSGQSYTTQDNADIEVEYDYSGGALAVERNSMVEYYDPPQLRPVYGHNAYTPVSDGMSPDPVVDGDPQSSPLGPVTPFGDFVDRAVETVFVGGGVDMSSAVPECRPNYFLRPSDFQTVESASYQQRQEDVDPVPDPTAAPTVTLSYKKIADPLADWVASYVWKACTAGMSLPSRYTRSTHVAPHHFSPHPPPYLANSIRSLLLSTLLQPSAIFLAVWYIVRLPVQFGRVEYGGAEFVKEMSFRAELLGPDEWQDAVGRETNEIRAPFRLVLLGCMLANKWLDDHTFSNKTWHTVSGVDIQSLNRLESLALDIFSHDLSVPVLQWAQWLQHVQSYHMSLSSLAYPQPISRPSSNPHSIVRKTIEELVEIAAISQIPRACGDHSCMQLHPQPVFLNLEERRRARNQPGLAFGAANAEVLEIDLDEDGPLRDEYVPRRGVSRDGSIRDSSKADSCCGGAEKLRDWERPLELPRYLPPPAKWSPAGDEPIIRDGRSIGQYVAVRAPLPHGPLLPPIQLYRPSPPTGVPQGWMAPPFSNERPLVPLHGAYPNAQLTMAHSHSRSTSLCDPPPSLISEYSHGRSYSQTHLEYACSDVRMTMQKAYPFPPELPWTGAEQYGYGASYGQNFGHDAGARYGPPWVRA</sequence>
<proteinExistence type="predicted"/>
<keyword evidence="2" id="KW-1185">Reference proteome</keyword>
<reference evidence="1" key="1">
    <citation type="submission" date="2021-02" db="EMBL/GenBank/DDBJ databases">
        <authorList>
            <consortium name="DOE Joint Genome Institute"/>
            <person name="Ahrendt S."/>
            <person name="Looney B.P."/>
            <person name="Miyauchi S."/>
            <person name="Morin E."/>
            <person name="Drula E."/>
            <person name="Courty P.E."/>
            <person name="Chicoki N."/>
            <person name="Fauchery L."/>
            <person name="Kohler A."/>
            <person name="Kuo A."/>
            <person name="Labutti K."/>
            <person name="Pangilinan J."/>
            <person name="Lipzen A."/>
            <person name="Riley R."/>
            <person name="Andreopoulos W."/>
            <person name="He G."/>
            <person name="Johnson J."/>
            <person name="Barry K.W."/>
            <person name="Grigoriev I.V."/>
            <person name="Nagy L."/>
            <person name="Hibbett D."/>
            <person name="Henrissat B."/>
            <person name="Matheny P.B."/>
            <person name="Labbe J."/>
            <person name="Martin F."/>
        </authorList>
    </citation>
    <scope>NUCLEOTIDE SEQUENCE</scope>
    <source>
        <strain evidence="1">FP105234-sp</strain>
    </source>
</reference>
<reference evidence="1" key="2">
    <citation type="journal article" date="2022" name="New Phytol.">
        <title>Evolutionary transition to the ectomycorrhizal habit in the genomes of a hyperdiverse lineage of mushroom-forming fungi.</title>
        <authorList>
            <person name="Looney B."/>
            <person name="Miyauchi S."/>
            <person name="Morin E."/>
            <person name="Drula E."/>
            <person name="Courty P.E."/>
            <person name="Kohler A."/>
            <person name="Kuo A."/>
            <person name="LaButti K."/>
            <person name="Pangilinan J."/>
            <person name="Lipzen A."/>
            <person name="Riley R."/>
            <person name="Andreopoulos W."/>
            <person name="He G."/>
            <person name="Johnson J."/>
            <person name="Nolan M."/>
            <person name="Tritt A."/>
            <person name="Barry K.W."/>
            <person name="Grigoriev I.V."/>
            <person name="Nagy L.G."/>
            <person name="Hibbett D."/>
            <person name="Henrissat B."/>
            <person name="Matheny P.B."/>
            <person name="Labbe J."/>
            <person name="Martin F.M."/>
        </authorList>
    </citation>
    <scope>NUCLEOTIDE SEQUENCE</scope>
    <source>
        <strain evidence="1">FP105234-sp</strain>
    </source>
</reference>
<protein>
    <submittedName>
        <fullName evidence="1">Uncharacterized protein</fullName>
    </submittedName>
</protein>
<dbReference type="Proteomes" id="UP000814033">
    <property type="component" value="Unassembled WGS sequence"/>
</dbReference>
<evidence type="ECO:0000313" key="2">
    <source>
        <dbReference type="Proteomes" id="UP000814033"/>
    </source>
</evidence>
<dbReference type="EMBL" id="MU275842">
    <property type="protein sequence ID" value="KAI0053039.1"/>
    <property type="molecule type" value="Genomic_DNA"/>
</dbReference>
<comment type="caution">
    <text evidence="1">The sequence shown here is derived from an EMBL/GenBank/DDBJ whole genome shotgun (WGS) entry which is preliminary data.</text>
</comment>